<keyword evidence="2" id="KW-1185">Reference proteome</keyword>
<comment type="caution">
    <text evidence="1">The sequence shown here is derived from an EMBL/GenBank/DDBJ whole genome shotgun (WGS) entry which is preliminary data.</text>
</comment>
<dbReference type="InterPro" id="IPR014729">
    <property type="entry name" value="Rossmann-like_a/b/a_fold"/>
</dbReference>
<gene>
    <name evidence="1" type="ORF">Gocc_0003</name>
</gene>
<organism evidence="1 2">
    <name type="scientific">Gaiella occulta</name>
    <dbReference type="NCBI Taxonomy" id="1002870"/>
    <lineage>
        <taxon>Bacteria</taxon>
        <taxon>Bacillati</taxon>
        <taxon>Actinomycetota</taxon>
        <taxon>Thermoleophilia</taxon>
        <taxon>Gaiellales</taxon>
        <taxon>Gaiellaceae</taxon>
        <taxon>Gaiella</taxon>
    </lineage>
</organism>
<dbReference type="AlphaFoldDB" id="A0A7M2Z1D6"/>
<dbReference type="OrthoDB" id="5184682at2"/>
<dbReference type="SUPFAM" id="SSF52402">
    <property type="entry name" value="Adenine nucleotide alpha hydrolases-like"/>
    <property type="match status" value="2"/>
</dbReference>
<reference evidence="2" key="2">
    <citation type="journal article" date="2019" name="MicrobiologyOpen">
        <title>High-quality draft genome sequence of Gaiella occulta isolated from a 150 meter deep mineral water borehole and comparison with the genome sequences of other deep-branching lineages of the phylum Actinobacteria.</title>
        <authorList>
            <person name="Severino R."/>
            <person name="Froufe H.J.C."/>
            <person name="Barroso C."/>
            <person name="Albuquerque L."/>
            <person name="Lobo-da-Cunha A."/>
            <person name="da Costa M.S."/>
            <person name="Egas C."/>
        </authorList>
    </citation>
    <scope>NUCLEOTIDE SEQUENCE [LARGE SCALE GENOMIC DNA]</scope>
    <source>
        <strain evidence="2">F2-233</strain>
    </source>
</reference>
<evidence type="ECO:0000313" key="1">
    <source>
        <dbReference type="EMBL" id="RDI75584.1"/>
    </source>
</evidence>
<reference evidence="1 2" key="1">
    <citation type="submission" date="2018-07" db="EMBL/GenBank/DDBJ databases">
        <title>High-quality-draft genome sequence of Gaiella occulta.</title>
        <authorList>
            <person name="Severino R."/>
            <person name="Froufe H.J.C."/>
            <person name="Rainey F.A."/>
            <person name="Barroso C."/>
            <person name="Albuquerque L."/>
            <person name="Lobo-Da-Cunha A."/>
            <person name="Da Costa M.S."/>
            <person name="Egas C."/>
        </authorList>
    </citation>
    <scope>NUCLEOTIDE SEQUENCE [LARGE SCALE GENOMIC DNA]</scope>
    <source>
        <strain evidence="1 2">F2-233</strain>
    </source>
</reference>
<dbReference type="Proteomes" id="UP000254134">
    <property type="component" value="Unassembled WGS sequence"/>
</dbReference>
<evidence type="ECO:0000313" key="2">
    <source>
        <dbReference type="Proteomes" id="UP000254134"/>
    </source>
</evidence>
<sequence>MSEERTVVLVVANETLTGAELIEAVRRRNEESPIRAVVVAPVNEPRAGYVVYEDSRRAAAGRRLDSTVEALRAAGIPAHGGVFHAGPLDAVKDILAQEHIDEIIVSTHPAATSGWLRRNLVDEIRKVAGERPLEHVVADVAARTGAANVLVVANETVLGRPLLDRIRARAREGQASFLIVSPQSDAHTAEHPEAERRLRAALSELRAEGIEAHGQIAHPDPYTAAMQAIHDERIDEVIVSTFPGERSGWLRRDLVGRLRSDAKVPVEHVIVEAAQLQEVAA</sequence>
<accession>A0A7M2Z1D6</accession>
<evidence type="ECO:0008006" key="3">
    <source>
        <dbReference type="Google" id="ProtNLM"/>
    </source>
</evidence>
<dbReference type="Gene3D" id="3.40.50.620">
    <property type="entry name" value="HUPs"/>
    <property type="match status" value="2"/>
</dbReference>
<protein>
    <recommendedName>
        <fullName evidence="3">Universal stress protein family</fullName>
    </recommendedName>
</protein>
<proteinExistence type="predicted"/>
<name>A0A7M2Z1D6_9ACTN</name>
<dbReference type="RefSeq" id="WP_114794497.1">
    <property type="nucleotide sequence ID" value="NZ_QQZY01000001.1"/>
</dbReference>
<dbReference type="EMBL" id="QQZY01000001">
    <property type="protein sequence ID" value="RDI75584.1"/>
    <property type="molecule type" value="Genomic_DNA"/>
</dbReference>